<feature type="region of interest" description="Disordered" evidence="1">
    <location>
        <begin position="154"/>
        <end position="175"/>
    </location>
</feature>
<keyword evidence="3" id="KW-1185">Reference proteome</keyword>
<name>A0A836GW42_9TRYP</name>
<dbReference type="EMBL" id="JAFHLR010000030">
    <property type="protein sequence ID" value="KAG5472980.1"/>
    <property type="molecule type" value="Genomic_DNA"/>
</dbReference>
<comment type="caution">
    <text evidence="2">The sequence shown here is derived from an EMBL/GenBank/DDBJ whole genome shotgun (WGS) entry which is preliminary data.</text>
</comment>
<protein>
    <recommendedName>
        <fullName evidence="4">Ribosomal P protein AGP2beta-1</fullName>
    </recommendedName>
</protein>
<dbReference type="AlphaFoldDB" id="A0A836GW42"/>
<feature type="compositionally biased region" description="Basic and acidic residues" evidence="1">
    <location>
        <begin position="155"/>
        <end position="175"/>
    </location>
</feature>
<proteinExistence type="predicted"/>
<sequence length="235" mass="26079">MNMSCADQGWVLLMALQENKDSYEVKALSLTEFVLQCADCQRLCLEKTARVVENRSRAPRGWESVFDAVAEERRTEDFRLCESRCRIMHTACPSRDKTRQYEEVLAAAAQKGKKGTPPNASVLQEASRCEHAVEALSSVLFALAHKPSKVSFPTKDLKAQDTKYGEPRDAAPTEAHRKALECAKAAQSALSSNWSKLRPDRLDRDRQHIASPADFSHDPNTAATSSASGATTPRW</sequence>
<evidence type="ECO:0000256" key="1">
    <source>
        <dbReference type="SAM" id="MobiDB-lite"/>
    </source>
</evidence>
<organism evidence="2 3">
    <name type="scientific">Leishmania orientalis</name>
    <dbReference type="NCBI Taxonomy" id="2249476"/>
    <lineage>
        <taxon>Eukaryota</taxon>
        <taxon>Discoba</taxon>
        <taxon>Euglenozoa</taxon>
        <taxon>Kinetoplastea</taxon>
        <taxon>Metakinetoplastina</taxon>
        <taxon>Trypanosomatida</taxon>
        <taxon>Trypanosomatidae</taxon>
        <taxon>Leishmaniinae</taxon>
        <taxon>Leishmania</taxon>
    </lineage>
</organism>
<dbReference type="RefSeq" id="XP_067061376.1">
    <property type="nucleotide sequence ID" value="XM_067204339.1"/>
</dbReference>
<feature type="region of interest" description="Disordered" evidence="1">
    <location>
        <begin position="191"/>
        <end position="235"/>
    </location>
</feature>
<evidence type="ECO:0008006" key="4">
    <source>
        <dbReference type="Google" id="ProtNLM"/>
    </source>
</evidence>
<feature type="compositionally biased region" description="Low complexity" evidence="1">
    <location>
        <begin position="221"/>
        <end position="235"/>
    </location>
</feature>
<accession>A0A836GW42</accession>
<evidence type="ECO:0000313" key="3">
    <source>
        <dbReference type="Proteomes" id="UP000674143"/>
    </source>
</evidence>
<dbReference type="KEGG" id="loi:92358273"/>
<dbReference type="Proteomes" id="UP000674143">
    <property type="component" value="Unassembled WGS sequence"/>
</dbReference>
<evidence type="ECO:0000313" key="2">
    <source>
        <dbReference type="EMBL" id="KAG5472980.1"/>
    </source>
</evidence>
<feature type="compositionally biased region" description="Basic and acidic residues" evidence="1">
    <location>
        <begin position="197"/>
        <end position="208"/>
    </location>
</feature>
<dbReference type="GeneID" id="92358273"/>
<reference evidence="3" key="1">
    <citation type="journal article" date="2021" name="Microbiol. Resour. Announc.">
        <title>LGAAP: Leishmaniinae Genome Assembly and Annotation Pipeline.</title>
        <authorList>
            <person name="Almutairi H."/>
            <person name="Urbaniak M.D."/>
            <person name="Bates M.D."/>
            <person name="Jariyapan N."/>
            <person name="Kwakye-Nuako G."/>
            <person name="Thomaz-Soccol V."/>
            <person name="Al-Salem W.S."/>
            <person name="Dillon R.J."/>
            <person name="Bates P.A."/>
            <person name="Gatherer D."/>
        </authorList>
    </citation>
    <scope>NUCLEOTIDE SEQUENCE [LARGE SCALE GENOMIC DNA]</scope>
</reference>
<reference evidence="3" key="2">
    <citation type="journal article" date="2021" name="Sci. Data">
        <title>Chromosome-scale genome sequencing, assembly and annotation of six genomes from subfamily Leishmaniinae.</title>
        <authorList>
            <person name="Almutairi H."/>
            <person name="Urbaniak M.D."/>
            <person name="Bates M.D."/>
            <person name="Jariyapan N."/>
            <person name="Kwakye-Nuako G."/>
            <person name="Thomaz Soccol V."/>
            <person name="Al-Salem W.S."/>
            <person name="Dillon R.J."/>
            <person name="Bates P.A."/>
            <person name="Gatherer D."/>
        </authorList>
    </citation>
    <scope>NUCLEOTIDE SEQUENCE [LARGE SCALE GENOMIC DNA]</scope>
</reference>
<gene>
    <name evidence="2" type="ORF">LSCM4_02306</name>
</gene>